<keyword evidence="5" id="KW-0808">Transferase</keyword>
<dbReference type="SUPFAM" id="SSF118196">
    <property type="entry name" value="YaeB-like"/>
    <property type="match status" value="1"/>
</dbReference>
<dbReference type="InterPro" id="IPR023370">
    <property type="entry name" value="TrmO-like_N"/>
</dbReference>
<dbReference type="Gene3D" id="2.40.30.70">
    <property type="entry name" value="YaeB-like"/>
    <property type="match status" value="1"/>
</dbReference>
<organism evidence="5 6">
    <name type="scientific">Ancylobacter amanitiformis</name>
    <dbReference type="NCBI Taxonomy" id="217069"/>
    <lineage>
        <taxon>Bacteria</taxon>
        <taxon>Pseudomonadati</taxon>
        <taxon>Pseudomonadota</taxon>
        <taxon>Alphaproteobacteria</taxon>
        <taxon>Hyphomicrobiales</taxon>
        <taxon>Xanthobacteraceae</taxon>
        <taxon>Ancylobacter</taxon>
    </lineage>
</organism>
<proteinExistence type="inferred from homology"/>
<dbReference type="PROSITE" id="PS51668">
    <property type="entry name" value="TSAA_2"/>
    <property type="match status" value="1"/>
</dbReference>
<gene>
    <name evidence="5" type="ORF">QOZ99_000390</name>
</gene>
<evidence type="ECO:0000256" key="1">
    <source>
        <dbReference type="ARBA" id="ARBA00022691"/>
    </source>
</evidence>
<dbReference type="RefSeq" id="WP_370876775.1">
    <property type="nucleotide sequence ID" value="NZ_JAUSVR010000001.1"/>
</dbReference>
<feature type="domain" description="TsaA-like" evidence="4">
    <location>
        <begin position="69"/>
        <end position="199"/>
    </location>
</feature>
<evidence type="ECO:0000256" key="3">
    <source>
        <dbReference type="SAM" id="MobiDB-lite"/>
    </source>
</evidence>
<dbReference type="PANTHER" id="PTHR12818">
    <property type="entry name" value="TRNA (ADENINE(37)-N6)-METHYLTRANSFERASE"/>
    <property type="match status" value="1"/>
</dbReference>
<keyword evidence="6" id="KW-1185">Reference proteome</keyword>
<accession>A0ABU0LLD7</accession>
<feature type="region of interest" description="Disordered" evidence="3">
    <location>
        <begin position="1"/>
        <end position="57"/>
    </location>
</feature>
<name>A0ABU0LLD7_9HYPH</name>
<evidence type="ECO:0000256" key="2">
    <source>
        <dbReference type="ARBA" id="ARBA00033753"/>
    </source>
</evidence>
<dbReference type="Pfam" id="PF01980">
    <property type="entry name" value="TrmO_N"/>
    <property type="match status" value="1"/>
</dbReference>
<evidence type="ECO:0000313" key="6">
    <source>
        <dbReference type="Proteomes" id="UP001235094"/>
    </source>
</evidence>
<comment type="similarity">
    <text evidence="2">Belongs to the tRNA methyltransferase O family.</text>
</comment>
<dbReference type="GO" id="GO:0008168">
    <property type="term" value="F:methyltransferase activity"/>
    <property type="evidence" value="ECO:0007669"/>
    <property type="project" value="UniProtKB-KW"/>
</dbReference>
<protein>
    <submittedName>
        <fullName evidence="5">tRNA-Thr(GGU) m(6)t(6)A37 methyltransferase TsaA</fullName>
    </submittedName>
</protein>
<feature type="compositionally biased region" description="Acidic residues" evidence="3">
    <location>
        <begin position="15"/>
        <end position="33"/>
    </location>
</feature>
<keyword evidence="1" id="KW-0949">S-adenosyl-L-methionine</keyword>
<dbReference type="GO" id="GO:0032259">
    <property type="term" value="P:methylation"/>
    <property type="evidence" value="ECO:0007669"/>
    <property type="project" value="UniProtKB-KW"/>
</dbReference>
<dbReference type="InterPro" id="IPR040372">
    <property type="entry name" value="YaeB-like"/>
</dbReference>
<comment type="caution">
    <text evidence="5">The sequence shown here is derived from an EMBL/GenBank/DDBJ whole genome shotgun (WGS) entry which is preliminary data.</text>
</comment>
<dbReference type="NCBIfam" id="TIGR00104">
    <property type="entry name" value="tRNA_TsaA"/>
    <property type="match status" value="1"/>
</dbReference>
<dbReference type="EMBL" id="JAUSVR010000001">
    <property type="protein sequence ID" value="MDQ0509513.1"/>
    <property type="molecule type" value="Genomic_DNA"/>
</dbReference>
<feature type="compositionally biased region" description="Basic and acidic residues" evidence="3">
    <location>
        <begin position="1"/>
        <end position="14"/>
    </location>
</feature>
<evidence type="ECO:0000259" key="4">
    <source>
        <dbReference type="PROSITE" id="PS51668"/>
    </source>
</evidence>
<keyword evidence="5" id="KW-0489">Methyltransferase</keyword>
<dbReference type="InterPro" id="IPR036414">
    <property type="entry name" value="YaeB_N_sf"/>
</dbReference>
<dbReference type="InterPro" id="IPR036413">
    <property type="entry name" value="YaeB-like_sf"/>
</dbReference>
<dbReference type="PANTHER" id="PTHR12818:SF0">
    <property type="entry name" value="TRNA (ADENINE(37)-N6)-METHYLTRANSFERASE"/>
    <property type="match status" value="1"/>
</dbReference>
<dbReference type="CDD" id="cd09281">
    <property type="entry name" value="UPF0066"/>
    <property type="match status" value="1"/>
</dbReference>
<dbReference type="Proteomes" id="UP001235094">
    <property type="component" value="Unassembled WGS sequence"/>
</dbReference>
<evidence type="ECO:0000313" key="5">
    <source>
        <dbReference type="EMBL" id="MDQ0509513.1"/>
    </source>
</evidence>
<sequence>MSHETRGHLPRADEDQAGEDQAGEDQAGEDQAGEDQAQERAAQQGAAPEFGIRPGEVAIDLPPSADAGVYFIGRIRTPWKNRADCPKNGRESQVVCTVEIAPAFRPALEGLEGTTHLWLLYFMDRAPRNLVVQVPRHYGRGRGTFALRSPARPNPIALSAVQLLGIEDGTLSVIGLDCLDGTPLIDIKPYFASTDCFPEAVVGWHRERGREC</sequence>
<reference evidence="5 6" key="1">
    <citation type="submission" date="2023-07" db="EMBL/GenBank/DDBJ databases">
        <title>Genomic Encyclopedia of Type Strains, Phase IV (KMG-IV): sequencing the most valuable type-strain genomes for metagenomic binning, comparative biology and taxonomic classification.</title>
        <authorList>
            <person name="Goeker M."/>
        </authorList>
    </citation>
    <scope>NUCLEOTIDE SEQUENCE [LARGE SCALE GENOMIC DNA]</scope>
    <source>
        <strain evidence="5 6">DSM 15561</strain>
    </source>
</reference>